<dbReference type="RefSeq" id="WP_134828695.1">
    <property type="nucleotide sequence ID" value="NZ_SPDQ01000029.1"/>
</dbReference>
<evidence type="ECO:0000313" key="2">
    <source>
        <dbReference type="Proteomes" id="UP000297555"/>
    </source>
</evidence>
<dbReference type="Proteomes" id="UP000297555">
    <property type="component" value="Unassembled WGS sequence"/>
</dbReference>
<dbReference type="OrthoDB" id="6694757at2"/>
<proteinExistence type="predicted"/>
<comment type="caution">
    <text evidence="1">The sequence shown here is derived from an EMBL/GenBank/DDBJ whole genome shotgun (WGS) entry which is preliminary data.</text>
</comment>
<dbReference type="EMBL" id="SPDQ01000029">
    <property type="protein sequence ID" value="TFH76241.1"/>
    <property type="molecule type" value="Genomic_DNA"/>
</dbReference>
<protein>
    <submittedName>
        <fullName evidence="1">Uncharacterized protein</fullName>
    </submittedName>
</protein>
<evidence type="ECO:0000313" key="1">
    <source>
        <dbReference type="EMBL" id="TFH76241.1"/>
    </source>
</evidence>
<dbReference type="AlphaFoldDB" id="A0A4Y8V6D5"/>
<sequence>MSKLLRLSESEQEAARLKAIEINKLLIKRGLPPLKDSELLHKILELSISYAKLSPEGVLFLDVCDAETAISCSKVGV</sequence>
<organism evidence="1 2">
    <name type="scientific">Pseudomonas kribbensis</name>
    <dbReference type="NCBI Taxonomy" id="1628086"/>
    <lineage>
        <taxon>Bacteria</taxon>
        <taxon>Pseudomonadati</taxon>
        <taxon>Pseudomonadota</taxon>
        <taxon>Gammaproteobacteria</taxon>
        <taxon>Pseudomonadales</taxon>
        <taxon>Pseudomonadaceae</taxon>
        <taxon>Pseudomonas</taxon>
    </lineage>
</organism>
<reference evidence="1 2" key="1">
    <citation type="submission" date="2019-03" db="EMBL/GenBank/DDBJ databases">
        <title>Draft genome sequence of humic substances-degrading Pseudomonas kribbensis CHA-19 from forest soil.</title>
        <authorList>
            <person name="Kim D."/>
        </authorList>
    </citation>
    <scope>NUCLEOTIDE SEQUENCE [LARGE SCALE GENOMIC DNA]</scope>
    <source>
        <strain evidence="1 2">CHA-19</strain>
    </source>
</reference>
<accession>A0A4Y8V6D5</accession>
<gene>
    <name evidence="1" type="ORF">E4J90_29290</name>
</gene>
<name>A0A4Y8V6D5_9PSED</name>